<keyword evidence="2" id="KW-1185">Reference proteome</keyword>
<accession>A0ACC2RKY8</accession>
<evidence type="ECO:0000313" key="1">
    <source>
        <dbReference type="EMBL" id="KAJ9050720.1"/>
    </source>
</evidence>
<name>A0ACC2RKY8_9FUNG</name>
<proteinExistence type="predicted"/>
<dbReference type="Proteomes" id="UP001165960">
    <property type="component" value="Unassembled WGS sequence"/>
</dbReference>
<evidence type="ECO:0000313" key="2">
    <source>
        <dbReference type="Proteomes" id="UP001165960"/>
    </source>
</evidence>
<sequence length="222" mass="25164">MNSLSFINLLLASVFGSSLKEYCASNNQVKAQYVSVEVAFNTTLGPPDCQKEKCLPNSFFFDCAQEVFFKYTPKDDVPVDAKLLQDAMDKSSSKRGYNGIDFQAHQGNADKLHDYIQYRSLKQHILTIPYFLYHAHQGDLDETAEIKEYHRIVVLFNQDDLASIKETASTINEKIFLVAESHKAAKDAAESLAPRKVYVKEHRKVYGAPTFKSFDTIAVYQN</sequence>
<reference evidence="1" key="1">
    <citation type="submission" date="2022-04" db="EMBL/GenBank/DDBJ databases">
        <title>Genome of the entomopathogenic fungus Entomophthora muscae.</title>
        <authorList>
            <person name="Elya C."/>
            <person name="Lovett B.R."/>
            <person name="Lee E."/>
            <person name="Macias A.M."/>
            <person name="Hajek A.E."/>
            <person name="De Bivort B.L."/>
            <person name="Kasson M.T."/>
            <person name="De Fine Licht H.H."/>
            <person name="Stajich J.E."/>
        </authorList>
    </citation>
    <scope>NUCLEOTIDE SEQUENCE</scope>
    <source>
        <strain evidence="1">Berkeley</strain>
    </source>
</reference>
<comment type="caution">
    <text evidence="1">The sequence shown here is derived from an EMBL/GenBank/DDBJ whole genome shotgun (WGS) entry which is preliminary data.</text>
</comment>
<dbReference type="EMBL" id="QTSX02007141">
    <property type="protein sequence ID" value="KAJ9050720.1"/>
    <property type="molecule type" value="Genomic_DNA"/>
</dbReference>
<organism evidence="1 2">
    <name type="scientific">Entomophthora muscae</name>
    <dbReference type="NCBI Taxonomy" id="34485"/>
    <lineage>
        <taxon>Eukaryota</taxon>
        <taxon>Fungi</taxon>
        <taxon>Fungi incertae sedis</taxon>
        <taxon>Zoopagomycota</taxon>
        <taxon>Entomophthoromycotina</taxon>
        <taxon>Entomophthoromycetes</taxon>
        <taxon>Entomophthorales</taxon>
        <taxon>Entomophthoraceae</taxon>
        <taxon>Entomophthora</taxon>
    </lineage>
</organism>
<gene>
    <name evidence="1" type="ORF">DSO57_1011837</name>
</gene>
<protein>
    <submittedName>
        <fullName evidence="1">Uncharacterized protein</fullName>
    </submittedName>
</protein>